<feature type="domain" description="Uncharacterized protein TP-0789" evidence="1">
    <location>
        <begin position="75"/>
        <end position="258"/>
    </location>
</feature>
<evidence type="ECO:0000259" key="1">
    <source>
        <dbReference type="Pfam" id="PF17131"/>
    </source>
</evidence>
<reference evidence="2" key="1">
    <citation type="submission" date="2018-06" db="EMBL/GenBank/DDBJ databases">
        <authorList>
            <person name="Zhirakovskaya E."/>
        </authorList>
    </citation>
    <scope>NUCLEOTIDE SEQUENCE</scope>
</reference>
<sequence>MNRWVLSFFISIIVVSSLYAGPAEEKGLAIAIEIERNDKGWKDTVADMKMILRNRQGSESARTIKVKTLEMNKDGDKSLIVFNTPRDIKGTAFLTFSHVIVADQQWMFLPALKRVKRISSANKSGPFMGSQFAYEDIVSFEVDKFKYKYLRNEKIDGRDSYVVETYPQYKYSGYRRQIVWVDTERKIPVKIEYYDRKNSLLKSMVFMNYQQYLGQYWRAGKQKMLNHQNGKSTVIIWTNYKFRTGLASNDFDRSTLKR</sequence>
<dbReference type="AlphaFoldDB" id="A0A3B0Y3M3"/>
<protein>
    <submittedName>
        <fullName evidence="2">Outer membrane lipoprotein-sorting protein</fullName>
    </submittedName>
</protein>
<dbReference type="PANTHER" id="PTHR37507:SF2">
    <property type="entry name" value="SPORULATION PROTEIN YDCC"/>
    <property type="match status" value="1"/>
</dbReference>
<name>A0A3B0Y3M3_9ZZZZ</name>
<dbReference type="InterPro" id="IPR033399">
    <property type="entry name" value="TP_0789-like"/>
</dbReference>
<organism evidence="2">
    <name type="scientific">hydrothermal vent metagenome</name>
    <dbReference type="NCBI Taxonomy" id="652676"/>
    <lineage>
        <taxon>unclassified sequences</taxon>
        <taxon>metagenomes</taxon>
        <taxon>ecological metagenomes</taxon>
    </lineage>
</organism>
<gene>
    <name evidence="2" type="ORF">MNBD_GAMMA12-1420</name>
</gene>
<feature type="non-terminal residue" evidence="2">
    <location>
        <position position="258"/>
    </location>
</feature>
<evidence type="ECO:0000313" key="2">
    <source>
        <dbReference type="EMBL" id="VAW71013.1"/>
    </source>
</evidence>
<keyword evidence="2" id="KW-0449">Lipoprotein</keyword>
<proteinExistence type="predicted"/>
<dbReference type="Gene3D" id="2.50.20.10">
    <property type="entry name" value="Lipoprotein localisation LolA/LolB/LppX"/>
    <property type="match status" value="1"/>
</dbReference>
<accession>A0A3B0Y3M3</accession>
<dbReference type="EMBL" id="UOFL01000007">
    <property type="protein sequence ID" value="VAW71013.1"/>
    <property type="molecule type" value="Genomic_DNA"/>
</dbReference>
<dbReference type="PANTHER" id="PTHR37507">
    <property type="entry name" value="SPORULATION PROTEIN YDCC"/>
    <property type="match status" value="1"/>
</dbReference>
<dbReference type="InterPro" id="IPR052944">
    <property type="entry name" value="Sporulation_related"/>
</dbReference>
<dbReference type="Pfam" id="PF17131">
    <property type="entry name" value="LolA_like"/>
    <property type="match status" value="1"/>
</dbReference>
<dbReference type="CDD" id="cd16329">
    <property type="entry name" value="LolA_like"/>
    <property type="match status" value="1"/>
</dbReference>